<reference evidence="12 13" key="1">
    <citation type="journal article" date="2014" name="BMC Genomics">
        <title>Genome and secretome analysis of the hemibiotrophic fungal pathogen, Moniliophthora roreri, which causes frosty pod rot disease of cacao: mechanisms of the biotrophic and necrotrophic phases.</title>
        <authorList>
            <person name="Meinhardt L.W."/>
            <person name="Costa G.G.L."/>
            <person name="Thomazella D.P.T."/>
            <person name="Teixeira P.J.P.L."/>
            <person name="Carazzolle M.F."/>
            <person name="Schuster S.C."/>
            <person name="Carlson J.E."/>
            <person name="Guiltinan M.J."/>
            <person name="Mieczkowski P."/>
            <person name="Farmer A."/>
            <person name="Ramaraj T."/>
            <person name="Crozier J."/>
            <person name="Davis R.E."/>
            <person name="Shao J."/>
            <person name="Melnick R.L."/>
            <person name="Pereira G.A.G."/>
            <person name="Bailey B.A."/>
        </authorList>
    </citation>
    <scope>NUCLEOTIDE SEQUENCE [LARGE SCALE GENOMIC DNA]</scope>
    <source>
        <strain evidence="12 13">MCA 2997</strain>
    </source>
</reference>
<comment type="similarity">
    <text evidence="2">Belongs to the XPF family.</text>
</comment>
<evidence type="ECO:0000256" key="9">
    <source>
        <dbReference type="ARBA" id="ARBA00023242"/>
    </source>
</evidence>
<dbReference type="GO" id="GO:0003684">
    <property type="term" value="F:damaged DNA binding"/>
    <property type="evidence" value="ECO:0007669"/>
    <property type="project" value="TreeGrafter"/>
</dbReference>
<dbReference type="CDD" id="cd20078">
    <property type="entry name" value="XPF_nuclease_XPF_euk"/>
    <property type="match status" value="1"/>
</dbReference>
<dbReference type="HOGENOM" id="CLU_002265_2_1_1"/>
<dbReference type="KEGG" id="mrr:Moror_5669"/>
<dbReference type="FunFam" id="3.40.50.10130:FF:000002">
    <property type="entry name" value="DNA repair endonuclease XPF"/>
    <property type="match status" value="1"/>
</dbReference>
<dbReference type="PANTHER" id="PTHR10150:SF0">
    <property type="entry name" value="DNA REPAIR ENDONUCLEASE XPF"/>
    <property type="match status" value="1"/>
</dbReference>
<keyword evidence="4" id="KW-0255">Endonuclease</keyword>
<organism evidence="12 13">
    <name type="scientific">Moniliophthora roreri (strain MCA 2997)</name>
    <name type="common">Cocoa frosty pod rot fungus</name>
    <name type="synonym">Crinipellis roreri</name>
    <dbReference type="NCBI Taxonomy" id="1381753"/>
    <lineage>
        <taxon>Eukaryota</taxon>
        <taxon>Fungi</taxon>
        <taxon>Dikarya</taxon>
        <taxon>Basidiomycota</taxon>
        <taxon>Agaricomycotina</taxon>
        <taxon>Agaricomycetes</taxon>
        <taxon>Agaricomycetidae</taxon>
        <taxon>Agaricales</taxon>
        <taxon>Marasmiineae</taxon>
        <taxon>Marasmiaceae</taxon>
        <taxon>Moniliophthora</taxon>
    </lineage>
</organism>
<evidence type="ECO:0000313" key="13">
    <source>
        <dbReference type="Proteomes" id="UP000017559"/>
    </source>
</evidence>
<accession>V2WRA2</accession>
<dbReference type="GO" id="GO:1901255">
    <property type="term" value="P:nucleotide-excision repair involved in interstrand cross-link repair"/>
    <property type="evidence" value="ECO:0007669"/>
    <property type="project" value="TreeGrafter"/>
</dbReference>
<dbReference type="EMBL" id="AWSO01001813">
    <property type="protein sequence ID" value="ESK82735.1"/>
    <property type="molecule type" value="Genomic_DNA"/>
</dbReference>
<dbReference type="GO" id="GO:0000110">
    <property type="term" value="C:nucleotide-excision repair factor 1 complex"/>
    <property type="evidence" value="ECO:0007669"/>
    <property type="project" value="TreeGrafter"/>
</dbReference>
<dbReference type="AlphaFoldDB" id="V2WRA2"/>
<proteinExistence type="inferred from homology"/>
<keyword evidence="8" id="KW-0234">DNA repair</keyword>
<keyword evidence="5" id="KW-0227">DNA damage</keyword>
<dbReference type="InterPro" id="IPR047520">
    <property type="entry name" value="XPF_nuclease"/>
</dbReference>
<evidence type="ECO:0000256" key="3">
    <source>
        <dbReference type="ARBA" id="ARBA00022722"/>
    </source>
</evidence>
<comment type="subcellular location">
    <subcellularLocation>
        <location evidence="1">Nucleus</location>
    </subcellularLocation>
</comment>
<feature type="region of interest" description="Disordered" evidence="10">
    <location>
        <begin position="64"/>
        <end position="120"/>
    </location>
</feature>
<keyword evidence="3" id="KW-0540">Nuclease</keyword>
<dbReference type="Gene3D" id="1.10.150.20">
    <property type="entry name" value="5' to 3' exonuclease, C-terminal subdomain"/>
    <property type="match status" value="1"/>
</dbReference>
<dbReference type="Gene3D" id="3.40.50.10130">
    <property type="match status" value="1"/>
</dbReference>
<evidence type="ECO:0000256" key="4">
    <source>
        <dbReference type="ARBA" id="ARBA00022759"/>
    </source>
</evidence>
<dbReference type="SMART" id="SM00891">
    <property type="entry name" value="ERCC4"/>
    <property type="match status" value="1"/>
</dbReference>
<evidence type="ECO:0000256" key="1">
    <source>
        <dbReference type="ARBA" id="ARBA00004123"/>
    </source>
</evidence>
<evidence type="ECO:0000256" key="6">
    <source>
        <dbReference type="ARBA" id="ARBA00022801"/>
    </source>
</evidence>
<dbReference type="STRING" id="1381753.V2WRA2"/>
<comment type="caution">
    <text evidence="12">The sequence shown here is derived from an EMBL/GenBank/DDBJ whole genome shotgun (WGS) entry which is preliminary data.</text>
</comment>
<evidence type="ECO:0000256" key="7">
    <source>
        <dbReference type="ARBA" id="ARBA00023125"/>
    </source>
</evidence>
<name>V2WRA2_MONRO</name>
<sequence length="545" mass="60584">MDGERPKGEWGRKMMLRKLKGYLWWQKRKKLEKELAGLGNKAGAAASSTMGNFWRGGGISLDEPGGLDNDDGISEALKKKDREKAEKKASRRRVRGGAPAGGAARAPSAAPNAAAGPSSAGDDIAAAVSVDDFFTDDLELLDLDDEEMLLNLNGGVGDITTLEFATQFDAHYGLIPPPQQVIIRAYSDDTDDRMLDEIKPRFIVMFEPCMEFVRRVEVYKCSNLRMGVRVYHMVYSDSCEEHKYLAGIRREKESFERLIKERGSMLLPILEDRRSADNDAIIKTISTRVAGGRRELVKTSSQVIVDMREFRSTLPSLLHASNLLVIPATLTVGDYILTPEICVERKSLSDLVSSFNSGRLYTQCELMSAHYKNPVLLIEFEEDKSFSLEIVSEIKSYTKPMNKYPPKKKSTSENQDAYSPTIQSKIVLLTLTFPRLRIIWSSSPYATADIFKDLKKERSEPDPVKAVAIGADEDPEAGAGVNAAAEELLRSFPGITTKNVKHVMSKVKNVRELCEMSLVQVQGILGVEPGKACYNFLHKGERSKT</sequence>
<dbReference type="InterPro" id="IPR011335">
    <property type="entry name" value="Restrct_endonuc-II-like"/>
</dbReference>
<dbReference type="Pfam" id="PF02732">
    <property type="entry name" value="ERCC4"/>
    <property type="match status" value="1"/>
</dbReference>
<dbReference type="PANTHER" id="PTHR10150">
    <property type="entry name" value="DNA REPAIR ENDONUCLEASE XPF"/>
    <property type="match status" value="1"/>
</dbReference>
<evidence type="ECO:0000313" key="12">
    <source>
        <dbReference type="EMBL" id="ESK82735.1"/>
    </source>
</evidence>
<dbReference type="InterPro" id="IPR006166">
    <property type="entry name" value="ERCC4_domain"/>
</dbReference>
<evidence type="ECO:0000256" key="5">
    <source>
        <dbReference type="ARBA" id="ARBA00022763"/>
    </source>
</evidence>
<keyword evidence="7" id="KW-0238">DNA-binding</keyword>
<evidence type="ECO:0000256" key="2">
    <source>
        <dbReference type="ARBA" id="ARBA00010015"/>
    </source>
</evidence>
<protein>
    <submittedName>
        <fullName evidence="12">Dna repair protein rad16</fullName>
    </submittedName>
</protein>
<dbReference type="GO" id="GO:0000014">
    <property type="term" value="F:single-stranded DNA endodeoxyribonuclease activity"/>
    <property type="evidence" value="ECO:0007669"/>
    <property type="project" value="TreeGrafter"/>
</dbReference>
<dbReference type="GO" id="GO:0000712">
    <property type="term" value="P:resolution of meiotic recombination intermediates"/>
    <property type="evidence" value="ECO:0007669"/>
    <property type="project" value="TreeGrafter"/>
</dbReference>
<keyword evidence="6" id="KW-0378">Hydrolase</keyword>
<evidence type="ECO:0000256" key="8">
    <source>
        <dbReference type="ARBA" id="ARBA00023204"/>
    </source>
</evidence>
<feature type="compositionally biased region" description="Basic and acidic residues" evidence="10">
    <location>
        <begin position="76"/>
        <end position="88"/>
    </location>
</feature>
<feature type="domain" description="ERCC4" evidence="11">
    <location>
        <begin position="302"/>
        <end position="382"/>
    </location>
</feature>
<dbReference type="InterPro" id="IPR010994">
    <property type="entry name" value="RuvA_2-like"/>
</dbReference>
<evidence type="ECO:0000256" key="10">
    <source>
        <dbReference type="SAM" id="MobiDB-lite"/>
    </source>
</evidence>
<keyword evidence="9" id="KW-0539">Nucleus</keyword>
<dbReference type="GO" id="GO:0003697">
    <property type="term" value="F:single-stranded DNA binding"/>
    <property type="evidence" value="ECO:0007669"/>
    <property type="project" value="TreeGrafter"/>
</dbReference>
<feature type="compositionally biased region" description="Low complexity" evidence="10">
    <location>
        <begin position="101"/>
        <end position="120"/>
    </location>
</feature>
<gene>
    <name evidence="12" type="ORF">Moror_5669</name>
</gene>
<dbReference type="GO" id="GO:0000724">
    <property type="term" value="P:double-strand break repair via homologous recombination"/>
    <property type="evidence" value="ECO:0007669"/>
    <property type="project" value="TreeGrafter"/>
</dbReference>
<dbReference type="SUPFAM" id="SSF52980">
    <property type="entry name" value="Restriction endonuclease-like"/>
    <property type="match status" value="1"/>
</dbReference>
<keyword evidence="13" id="KW-1185">Reference proteome</keyword>
<evidence type="ECO:0000259" key="11">
    <source>
        <dbReference type="SMART" id="SM00891"/>
    </source>
</evidence>
<dbReference type="OrthoDB" id="361020at2759"/>
<dbReference type="SUPFAM" id="SSF47781">
    <property type="entry name" value="RuvA domain 2-like"/>
    <property type="match status" value="1"/>
</dbReference>
<dbReference type="Proteomes" id="UP000017559">
    <property type="component" value="Unassembled WGS sequence"/>
</dbReference>